<protein>
    <submittedName>
        <fullName evidence="2">Uncharacterized protein</fullName>
    </submittedName>
</protein>
<keyword evidence="3" id="KW-1185">Reference proteome</keyword>
<dbReference type="Proteomes" id="UP000828390">
    <property type="component" value="Unassembled WGS sequence"/>
</dbReference>
<evidence type="ECO:0000256" key="1">
    <source>
        <dbReference type="SAM" id="MobiDB-lite"/>
    </source>
</evidence>
<feature type="compositionally biased region" description="Basic and acidic residues" evidence="1">
    <location>
        <begin position="30"/>
        <end position="43"/>
    </location>
</feature>
<gene>
    <name evidence="2" type="ORF">DPMN_085794</name>
</gene>
<sequence length="149" mass="17231">MSFLEEMSSENDKMSSKKDMMSSENGKISSAKDQRSSVKDKRLTKNKISSVKEDTSSGTESESVEMTKCSCKKHCMEQFTKSEIEDNILSMQDMGKHEKEILNQWNSQAIQSWDKDLNYIVQVFTIMNLFNPFMPSVLKKGHCKQRRPR</sequence>
<comment type="caution">
    <text evidence="2">The sequence shown here is derived from an EMBL/GenBank/DDBJ whole genome shotgun (WGS) entry which is preliminary data.</text>
</comment>
<reference evidence="2" key="2">
    <citation type="submission" date="2020-11" db="EMBL/GenBank/DDBJ databases">
        <authorList>
            <person name="McCartney M.A."/>
            <person name="Auch B."/>
            <person name="Kono T."/>
            <person name="Mallez S."/>
            <person name="Becker A."/>
            <person name="Gohl D.M."/>
            <person name="Silverstein K.A.T."/>
            <person name="Koren S."/>
            <person name="Bechman K.B."/>
            <person name="Herman A."/>
            <person name="Abrahante J.E."/>
            <person name="Garbe J."/>
        </authorList>
    </citation>
    <scope>NUCLEOTIDE SEQUENCE</scope>
    <source>
        <strain evidence="2">Duluth1</strain>
        <tissue evidence="2">Whole animal</tissue>
    </source>
</reference>
<proteinExistence type="predicted"/>
<name>A0A9D4BJQ9_DREPO</name>
<organism evidence="2 3">
    <name type="scientific">Dreissena polymorpha</name>
    <name type="common">Zebra mussel</name>
    <name type="synonym">Mytilus polymorpha</name>
    <dbReference type="NCBI Taxonomy" id="45954"/>
    <lineage>
        <taxon>Eukaryota</taxon>
        <taxon>Metazoa</taxon>
        <taxon>Spiralia</taxon>
        <taxon>Lophotrochozoa</taxon>
        <taxon>Mollusca</taxon>
        <taxon>Bivalvia</taxon>
        <taxon>Autobranchia</taxon>
        <taxon>Heteroconchia</taxon>
        <taxon>Euheterodonta</taxon>
        <taxon>Imparidentia</taxon>
        <taxon>Neoheterodontei</taxon>
        <taxon>Myida</taxon>
        <taxon>Dreissenoidea</taxon>
        <taxon>Dreissenidae</taxon>
        <taxon>Dreissena</taxon>
    </lineage>
</organism>
<feature type="region of interest" description="Disordered" evidence="1">
    <location>
        <begin position="1"/>
        <end position="63"/>
    </location>
</feature>
<dbReference type="AlphaFoldDB" id="A0A9D4BJQ9"/>
<evidence type="ECO:0000313" key="3">
    <source>
        <dbReference type="Proteomes" id="UP000828390"/>
    </source>
</evidence>
<accession>A0A9D4BJQ9</accession>
<feature type="compositionally biased region" description="Basic and acidic residues" evidence="1">
    <location>
        <begin position="10"/>
        <end position="21"/>
    </location>
</feature>
<reference evidence="2" key="1">
    <citation type="journal article" date="2019" name="bioRxiv">
        <title>The Genome of the Zebra Mussel, Dreissena polymorpha: A Resource for Invasive Species Research.</title>
        <authorList>
            <person name="McCartney M.A."/>
            <person name="Auch B."/>
            <person name="Kono T."/>
            <person name="Mallez S."/>
            <person name="Zhang Y."/>
            <person name="Obille A."/>
            <person name="Becker A."/>
            <person name="Abrahante J.E."/>
            <person name="Garbe J."/>
            <person name="Badalamenti J.P."/>
            <person name="Herman A."/>
            <person name="Mangelson H."/>
            <person name="Liachko I."/>
            <person name="Sullivan S."/>
            <person name="Sone E.D."/>
            <person name="Koren S."/>
            <person name="Silverstein K.A.T."/>
            <person name="Beckman K.B."/>
            <person name="Gohl D.M."/>
        </authorList>
    </citation>
    <scope>NUCLEOTIDE SEQUENCE</scope>
    <source>
        <strain evidence="2">Duluth1</strain>
        <tissue evidence="2">Whole animal</tissue>
    </source>
</reference>
<dbReference type="EMBL" id="JAIWYP010000016">
    <property type="protein sequence ID" value="KAH3698275.1"/>
    <property type="molecule type" value="Genomic_DNA"/>
</dbReference>
<evidence type="ECO:0000313" key="2">
    <source>
        <dbReference type="EMBL" id="KAH3698275.1"/>
    </source>
</evidence>